<dbReference type="InterPro" id="IPR025326">
    <property type="entry name" value="DUF4232"/>
</dbReference>
<proteinExistence type="predicted"/>
<reference evidence="4 5" key="1">
    <citation type="submission" date="2021-01" db="EMBL/GenBank/DDBJ databases">
        <title>Streptomyces acididurans sp. nov., isolated from a peat swamp forest soil.</title>
        <authorList>
            <person name="Chantavorakit T."/>
            <person name="Duangmal K."/>
        </authorList>
    </citation>
    <scope>NUCLEOTIDE SEQUENCE [LARGE SCALE GENOMIC DNA]</scope>
    <source>
        <strain evidence="4 5">KK5PA1</strain>
    </source>
</reference>
<evidence type="ECO:0000259" key="3">
    <source>
        <dbReference type="Pfam" id="PF14016"/>
    </source>
</evidence>
<dbReference type="EMBL" id="JADKYB010000001">
    <property type="protein sequence ID" value="MBM9503381.1"/>
    <property type="molecule type" value="Genomic_DNA"/>
</dbReference>
<dbReference type="Pfam" id="PF14016">
    <property type="entry name" value="DUF4232"/>
    <property type="match status" value="1"/>
</dbReference>
<keyword evidence="5" id="KW-1185">Reference proteome</keyword>
<name>A0ABS2TLK5_9ACTN</name>
<sequence>MNMRTSSVHTGSGRRRAPALAAAVTLLALAAAGCGSSSGSSSASGPSSTPPDTATATTPTSPAAPTDSGTTATSPVTTGAPAPSTAAPGGTPATSRPAPAPAASARCTVTDLKLRLGRGDPGAGQIYFPLTFTNITAHACVLDGYPGVSLLRGDGSVIGRPAAREPGRAGSIRLAPGSTVQADLHTLNQGVREGGCWRTPTFVKVYPPGSTDAMTLAVGSPVVCGDTFDVGPVH</sequence>
<comment type="caution">
    <text evidence="4">The sequence shown here is derived from an EMBL/GenBank/DDBJ whole genome shotgun (WGS) entry which is preliminary data.</text>
</comment>
<accession>A0ABS2TLK5</accession>
<feature type="domain" description="DUF4232" evidence="3">
    <location>
        <begin position="107"/>
        <end position="234"/>
    </location>
</feature>
<evidence type="ECO:0000256" key="1">
    <source>
        <dbReference type="SAM" id="MobiDB-lite"/>
    </source>
</evidence>
<evidence type="ECO:0000256" key="2">
    <source>
        <dbReference type="SAM" id="SignalP"/>
    </source>
</evidence>
<evidence type="ECO:0000313" key="4">
    <source>
        <dbReference type="EMBL" id="MBM9503381.1"/>
    </source>
</evidence>
<dbReference type="PROSITE" id="PS51257">
    <property type="entry name" value="PROKAR_LIPOPROTEIN"/>
    <property type="match status" value="1"/>
</dbReference>
<organism evidence="4 5">
    <name type="scientific">Actinacidiphila acididurans</name>
    <dbReference type="NCBI Taxonomy" id="2784346"/>
    <lineage>
        <taxon>Bacteria</taxon>
        <taxon>Bacillati</taxon>
        <taxon>Actinomycetota</taxon>
        <taxon>Actinomycetes</taxon>
        <taxon>Kitasatosporales</taxon>
        <taxon>Streptomycetaceae</taxon>
        <taxon>Actinacidiphila</taxon>
    </lineage>
</organism>
<feature type="chain" id="PRO_5046426828" evidence="2">
    <location>
        <begin position="44"/>
        <end position="234"/>
    </location>
</feature>
<gene>
    <name evidence="4" type="ORF">ITX44_02325</name>
</gene>
<feature type="signal peptide" evidence="2">
    <location>
        <begin position="1"/>
        <end position="43"/>
    </location>
</feature>
<protein>
    <submittedName>
        <fullName evidence="4">DUF4232 domain-containing protein</fullName>
    </submittedName>
</protein>
<feature type="region of interest" description="Disordered" evidence="1">
    <location>
        <begin position="35"/>
        <end position="105"/>
    </location>
</feature>
<keyword evidence="2" id="KW-0732">Signal</keyword>
<dbReference type="Proteomes" id="UP000749040">
    <property type="component" value="Unassembled WGS sequence"/>
</dbReference>
<evidence type="ECO:0000313" key="5">
    <source>
        <dbReference type="Proteomes" id="UP000749040"/>
    </source>
</evidence>